<dbReference type="PANTHER" id="PTHR13085">
    <property type="entry name" value="MICROSOMAL SIGNAL PEPTIDASE 25 KDA SUBUNIT"/>
    <property type="match status" value="1"/>
</dbReference>
<feature type="region of interest" description="Disordered" evidence="9">
    <location>
        <begin position="47"/>
        <end position="67"/>
    </location>
</feature>
<comment type="similarity">
    <text evidence="2">Belongs to the SPCS2 family.</text>
</comment>
<reference evidence="11 12" key="1">
    <citation type="submission" date="2018-03" db="EMBL/GenBank/DDBJ databases">
        <authorList>
            <person name="Guldener U."/>
        </authorList>
    </citation>
    <scope>NUCLEOTIDE SEQUENCE [LARGE SCALE GENOMIC DNA]</scope>
    <source>
        <strain evidence="11 12">DAOM196992</strain>
    </source>
</reference>
<evidence type="ECO:0000256" key="6">
    <source>
        <dbReference type="ARBA" id="ARBA00022989"/>
    </source>
</evidence>
<sequence>MPALTKQASGSSTAADQASKPERIYVNNADLGELKLTCDEAVERILTRDHSSSSTTTTTSSGASNDGSAAPADFPAFKASHFHTDLRLALGYTAAVVMIGTTLWAYFIEKEWENNKRACGFAVAVYAVLSAVQAVDSYLQGNTIFVGKRRMLSKRIETENLKIVSPALGRSQETEYLSREGKPVLAPPNYSLKIDYTRKSNGGKSLLGSKKDTFVLGHLGEWFTEDGEFIESIFEERLISGLQKAFGQ</sequence>
<keyword evidence="4 10" id="KW-0812">Transmembrane</keyword>
<comment type="subcellular location">
    <subcellularLocation>
        <location evidence="1">Endoplasmic reticulum membrane</location>
        <topology evidence="1">Multi-pass membrane protein</topology>
    </subcellularLocation>
</comment>
<keyword evidence="7 10" id="KW-0472">Membrane</keyword>
<evidence type="ECO:0000256" key="8">
    <source>
        <dbReference type="ARBA" id="ARBA00045608"/>
    </source>
</evidence>
<dbReference type="Proteomes" id="UP000323386">
    <property type="component" value="Unassembled WGS sequence"/>
</dbReference>
<keyword evidence="12" id="KW-1185">Reference proteome</keyword>
<dbReference type="PANTHER" id="PTHR13085:SF0">
    <property type="entry name" value="SIGNAL PEPTIDASE COMPLEX SUBUNIT 2"/>
    <property type="match status" value="1"/>
</dbReference>
<keyword evidence="6 10" id="KW-1133">Transmembrane helix</keyword>
<keyword evidence="5" id="KW-0256">Endoplasmic reticulum</keyword>
<evidence type="ECO:0000256" key="7">
    <source>
        <dbReference type="ARBA" id="ARBA00023136"/>
    </source>
</evidence>
<dbReference type="InterPro" id="IPR009582">
    <property type="entry name" value="Spc2/SPCS2"/>
</dbReference>
<accession>A0A5C3F1P5</accession>
<dbReference type="OrthoDB" id="29558at2759"/>
<dbReference type="GO" id="GO:0045047">
    <property type="term" value="P:protein targeting to ER"/>
    <property type="evidence" value="ECO:0007669"/>
    <property type="project" value="TreeGrafter"/>
</dbReference>
<proteinExistence type="inferred from homology"/>
<dbReference type="GO" id="GO:0005787">
    <property type="term" value="C:signal peptidase complex"/>
    <property type="evidence" value="ECO:0007669"/>
    <property type="project" value="InterPro"/>
</dbReference>
<comment type="function">
    <text evidence="8">Component of the signal peptidase complex (SPC) which catalyzes the cleavage of N-terminal signal sequences from nascent proteins as they are translocated into the lumen of the endoplasmic reticulum. Enhances the enzymatic activity of SPC and facilitates the interactions between different components of the translocation site.</text>
</comment>
<feature type="compositionally biased region" description="Low complexity" evidence="9">
    <location>
        <begin position="52"/>
        <end position="61"/>
    </location>
</feature>
<evidence type="ECO:0000256" key="9">
    <source>
        <dbReference type="SAM" id="MobiDB-lite"/>
    </source>
</evidence>
<dbReference type="EMBL" id="OOIP01000007">
    <property type="protein sequence ID" value="SPO37647.1"/>
    <property type="molecule type" value="Genomic_DNA"/>
</dbReference>
<protein>
    <recommendedName>
        <fullName evidence="3">Signal peptidase complex subunit 2</fullName>
    </recommendedName>
</protein>
<organism evidence="11 12">
    <name type="scientific">Pseudozyma flocculosa</name>
    <dbReference type="NCBI Taxonomy" id="84751"/>
    <lineage>
        <taxon>Eukaryota</taxon>
        <taxon>Fungi</taxon>
        <taxon>Dikarya</taxon>
        <taxon>Basidiomycota</taxon>
        <taxon>Ustilaginomycotina</taxon>
        <taxon>Ustilaginomycetes</taxon>
        <taxon>Ustilaginales</taxon>
        <taxon>Ustilaginaceae</taxon>
        <taxon>Pseudozyma</taxon>
    </lineage>
</organism>
<evidence type="ECO:0000256" key="5">
    <source>
        <dbReference type="ARBA" id="ARBA00022824"/>
    </source>
</evidence>
<evidence type="ECO:0000256" key="3">
    <source>
        <dbReference type="ARBA" id="ARBA00017057"/>
    </source>
</evidence>
<name>A0A5C3F1P5_9BASI</name>
<feature type="transmembrane region" description="Helical" evidence="10">
    <location>
        <begin position="120"/>
        <end position="139"/>
    </location>
</feature>
<feature type="transmembrane region" description="Helical" evidence="10">
    <location>
        <begin position="88"/>
        <end position="108"/>
    </location>
</feature>
<dbReference type="AlphaFoldDB" id="A0A5C3F1P5"/>
<evidence type="ECO:0000256" key="2">
    <source>
        <dbReference type="ARBA" id="ARBA00007324"/>
    </source>
</evidence>
<dbReference type="Pfam" id="PF06703">
    <property type="entry name" value="SPC25"/>
    <property type="match status" value="1"/>
</dbReference>
<evidence type="ECO:0000313" key="11">
    <source>
        <dbReference type="EMBL" id="SPO37647.1"/>
    </source>
</evidence>
<gene>
    <name evidence="11" type="ORF">PSFLO_03123</name>
</gene>
<dbReference type="GO" id="GO:0006465">
    <property type="term" value="P:signal peptide processing"/>
    <property type="evidence" value="ECO:0007669"/>
    <property type="project" value="InterPro"/>
</dbReference>
<evidence type="ECO:0000256" key="4">
    <source>
        <dbReference type="ARBA" id="ARBA00022692"/>
    </source>
</evidence>
<evidence type="ECO:0000256" key="10">
    <source>
        <dbReference type="SAM" id="Phobius"/>
    </source>
</evidence>
<evidence type="ECO:0000256" key="1">
    <source>
        <dbReference type="ARBA" id="ARBA00004477"/>
    </source>
</evidence>
<evidence type="ECO:0000313" key="12">
    <source>
        <dbReference type="Proteomes" id="UP000323386"/>
    </source>
</evidence>